<comment type="caution">
    <text evidence="1">The sequence shown here is derived from an EMBL/GenBank/DDBJ whole genome shotgun (WGS) entry which is preliminary data.</text>
</comment>
<dbReference type="EMBL" id="CAUH01003847">
    <property type="protein sequence ID" value="CCU77628.1"/>
    <property type="molecule type" value="Genomic_DNA"/>
</dbReference>
<sequence>MKSLLAVAGTIISYSVYTRAYPRHGTNYYCGKKIIESEIVERGKSDACLSLSGSPWWVEFPASLDGSKIFGIVDATLFSWPLYWQSVNEVAGHDDIISDDSVGKAGNLRVIIDSTCRLIGVLNRIDNTYQKCIQPLNPNSISTSLELSLRNPIKTYGIDCNGFIFFEEELDGAYDSLHRYFVAGAISDQSKEPNGSLQSHILSEFGNEMIWSWPVQFVMEKKTYESTRKILFRATINRFGNKMGMIYKTEDSWRRCSVISYMDKIQKTAIKKHKTAVDKELLYEDNDFQCGDQIINAITINSHLRAACPRVWALVKSGNMNEYLYPWSLSGLSHNSNLIWYWPIRKPELSNGQELDNSKHQLISLGNKCEFLGVYYLVDDRRTECRKLNKSLLSLELRTKSANLELNPLKRKYINFA</sequence>
<dbReference type="HOGENOM" id="CLU_054782_0_0_1"/>
<evidence type="ECO:0000313" key="1">
    <source>
        <dbReference type="EMBL" id="CCU77628.1"/>
    </source>
</evidence>
<dbReference type="AlphaFoldDB" id="N1JAI0"/>
<protein>
    <submittedName>
        <fullName evidence="1">CSEP0236 putative effector protein</fullName>
    </submittedName>
</protein>
<gene>
    <name evidence="1" type="ORF">BGHDH14_bgh05107</name>
</gene>
<keyword evidence="2" id="KW-1185">Reference proteome</keyword>
<organism evidence="1 2">
    <name type="scientific">Blumeria graminis f. sp. hordei (strain DH14)</name>
    <name type="common">Barley powdery mildew</name>
    <name type="synonym">Oidium monilioides f. sp. hordei</name>
    <dbReference type="NCBI Taxonomy" id="546991"/>
    <lineage>
        <taxon>Eukaryota</taxon>
        <taxon>Fungi</taxon>
        <taxon>Dikarya</taxon>
        <taxon>Ascomycota</taxon>
        <taxon>Pezizomycotina</taxon>
        <taxon>Leotiomycetes</taxon>
        <taxon>Erysiphales</taxon>
        <taxon>Erysiphaceae</taxon>
        <taxon>Blumeria</taxon>
        <taxon>Blumeria hordei</taxon>
    </lineage>
</organism>
<accession>N1JAI0</accession>
<dbReference type="OrthoDB" id="10308354at2759"/>
<dbReference type="InParanoid" id="N1JAI0"/>
<dbReference type="Proteomes" id="UP000015441">
    <property type="component" value="Unassembled WGS sequence"/>
</dbReference>
<proteinExistence type="predicted"/>
<evidence type="ECO:0000313" key="2">
    <source>
        <dbReference type="Proteomes" id="UP000015441"/>
    </source>
</evidence>
<reference evidence="1 2" key="1">
    <citation type="journal article" date="2010" name="Science">
        <title>Genome expansion and gene loss in powdery mildew fungi reveal tradeoffs in extreme parasitism.</title>
        <authorList>
            <person name="Spanu P.D."/>
            <person name="Abbott J.C."/>
            <person name="Amselem J."/>
            <person name="Burgis T.A."/>
            <person name="Soanes D.M."/>
            <person name="Stueber K."/>
            <person name="Ver Loren van Themaat E."/>
            <person name="Brown J.K.M."/>
            <person name="Butcher S.A."/>
            <person name="Gurr S.J."/>
            <person name="Lebrun M.-H."/>
            <person name="Ridout C.J."/>
            <person name="Schulze-Lefert P."/>
            <person name="Talbot N.J."/>
            <person name="Ahmadinejad N."/>
            <person name="Ametz C."/>
            <person name="Barton G.R."/>
            <person name="Benjdia M."/>
            <person name="Bidzinski P."/>
            <person name="Bindschedler L.V."/>
            <person name="Both M."/>
            <person name="Brewer M.T."/>
            <person name="Cadle-Davidson L."/>
            <person name="Cadle-Davidson M.M."/>
            <person name="Collemare J."/>
            <person name="Cramer R."/>
            <person name="Frenkel O."/>
            <person name="Godfrey D."/>
            <person name="Harriman J."/>
            <person name="Hoede C."/>
            <person name="King B.C."/>
            <person name="Klages S."/>
            <person name="Kleemann J."/>
            <person name="Knoll D."/>
            <person name="Koti P.S."/>
            <person name="Kreplak J."/>
            <person name="Lopez-Ruiz F.J."/>
            <person name="Lu X."/>
            <person name="Maekawa T."/>
            <person name="Mahanil S."/>
            <person name="Micali C."/>
            <person name="Milgroom M.G."/>
            <person name="Montana G."/>
            <person name="Noir S."/>
            <person name="O'Connell R.J."/>
            <person name="Oberhaensli S."/>
            <person name="Parlange F."/>
            <person name="Pedersen C."/>
            <person name="Quesneville H."/>
            <person name="Reinhardt R."/>
            <person name="Rott M."/>
            <person name="Sacristan S."/>
            <person name="Schmidt S.M."/>
            <person name="Schoen M."/>
            <person name="Skamnioti P."/>
            <person name="Sommer H."/>
            <person name="Stephens A."/>
            <person name="Takahara H."/>
            <person name="Thordal-Christensen H."/>
            <person name="Vigouroux M."/>
            <person name="Wessling R."/>
            <person name="Wicker T."/>
            <person name="Panstruga R."/>
        </authorList>
    </citation>
    <scope>NUCLEOTIDE SEQUENCE [LARGE SCALE GENOMIC DNA]</scope>
    <source>
        <strain evidence="1">DH14</strain>
    </source>
</reference>
<name>N1JAI0_BLUG1</name>